<keyword evidence="2" id="KW-0238">DNA-binding</keyword>
<dbReference type="InterPro" id="IPR036390">
    <property type="entry name" value="WH_DNA-bd_sf"/>
</dbReference>
<dbReference type="Proteomes" id="UP000653076">
    <property type="component" value="Unassembled WGS sequence"/>
</dbReference>
<dbReference type="SUPFAM" id="SSF46785">
    <property type="entry name" value="Winged helix' DNA-binding domain"/>
    <property type="match status" value="1"/>
</dbReference>
<evidence type="ECO:0000256" key="3">
    <source>
        <dbReference type="ARBA" id="ARBA00023163"/>
    </source>
</evidence>
<dbReference type="InterPro" id="IPR036388">
    <property type="entry name" value="WH-like_DNA-bd_sf"/>
</dbReference>
<feature type="domain" description="HTH gntR-type" evidence="4">
    <location>
        <begin position="12"/>
        <end position="79"/>
    </location>
</feature>
<dbReference type="PANTHER" id="PTHR44846">
    <property type="entry name" value="MANNOSYL-D-GLYCERATE TRANSPORT/METABOLISM SYSTEM REPRESSOR MNGR-RELATED"/>
    <property type="match status" value="1"/>
</dbReference>
<dbReference type="Pfam" id="PF00392">
    <property type="entry name" value="GntR"/>
    <property type="match status" value="1"/>
</dbReference>
<comment type="caution">
    <text evidence="5">The sequence shown here is derived from an EMBL/GenBank/DDBJ whole genome shotgun (WGS) entry which is preliminary data.</text>
</comment>
<reference evidence="5 6" key="1">
    <citation type="submission" date="2021-01" db="EMBL/GenBank/DDBJ databases">
        <title>Whole genome shotgun sequence of Verrucosispora qiuiae NBRC 106684.</title>
        <authorList>
            <person name="Komaki H."/>
            <person name="Tamura T."/>
        </authorList>
    </citation>
    <scope>NUCLEOTIDE SEQUENCE [LARGE SCALE GENOMIC DNA]</scope>
    <source>
        <strain evidence="5 6">NBRC 106684</strain>
    </source>
</reference>
<dbReference type="PROSITE" id="PS50949">
    <property type="entry name" value="HTH_GNTR"/>
    <property type="match status" value="1"/>
</dbReference>
<organism evidence="5 6">
    <name type="scientific">Micromonospora qiuiae</name>
    <dbReference type="NCBI Taxonomy" id="502268"/>
    <lineage>
        <taxon>Bacteria</taxon>
        <taxon>Bacillati</taxon>
        <taxon>Actinomycetota</taxon>
        <taxon>Actinomycetes</taxon>
        <taxon>Micromonosporales</taxon>
        <taxon>Micromonosporaceae</taxon>
        <taxon>Micromonospora</taxon>
    </lineage>
</organism>
<protein>
    <recommendedName>
        <fullName evidence="4">HTH gntR-type domain-containing protein</fullName>
    </recommendedName>
</protein>
<dbReference type="PANTHER" id="PTHR44846:SF17">
    <property type="entry name" value="GNTR-FAMILY TRANSCRIPTIONAL REGULATOR"/>
    <property type="match status" value="1"/>
</dbReference>
<evidence type="ECO:0000313" key="6">
    <source>
        <dbReference type="Proteomes" id="UP000653076"/>
    </source>
</evidence>
<name>A0ABQ4J4L1_9ACTN</name>
<dbReference type="CDD" id="cd07377">
    <property type="entry name" value="WHTH_GntR"/>
    <property type="match status" value="1"/>
</dbReference>
<evidence type="ECO:0000256" key="2">
    <source>
        <dbReference type="ARBA" id="ARBA00023125"/>
    </source>
</evidence>
<evidence type="ECO:0000313" key="5">
    <source>
        <dbReference type="EMBL" id="GIJ24981.1"/>
    </source>
</evidence>
<keyword evidence="1" id="KW-0805">Transcription regulation</keyword>
<keyword evidence="6" id="KW-1185">Reference proteome</keyword>
<sequence length="79" mass="8975">MLPTEGKTVPPRYRYEQIADDLAERISSGEFPPGSKLPSRRELIEQYEVTEPVIDRAMQVLRIKGMTETLPGVGVFVRE</sequence>
<dbReference type="EMBL" id="BOPC01000002">
    <property type="protein sequence ID" value="GIJ24981.1"/>
    <property type="molecule type" value="Genomic_DNA"/>
</dbReference>
<gene>
    <name evidence="5" type="ORF">Vqi01_01430</name>
</gene>
<keyword evidence="3" id="KW-0804">Transcription</keyword>
<dbReference type="InterPro" id="IPR050679">
    <property type="entry name" value="Bact_HTH_transcr_reg"/>
</dbReference>
<accession>A0ABQ4J4L1</accession>
<dbReference type="RefSeq" id="WP_204031919.1">
    <property type="nucleotide sequence ID" value="NZ_BOPC01000002.1"/>
</dbReference>
<proteinExistence type="predicted"/>
<evidence type="ECO:0000256" key="1">
    <source>
        <dbReference type="ARBA" id="ARBA00023015"/>
    </source>
</evidence>
<dbReference type="SMART" id="SM00345">
    <property type="entry name" value="HTH_GNTR"/>
    <property type="match status" value="1"/>
</dbReference>
<dbReference type="InterPro" id="IPR000524">
    <property type="entry name" value="Tscrpt_reg_HTH_GntR"/>
</dbReference>
<dbReference type="Gene3D" id="1.10.10.10">
    <property type="entry name" value="Winged helix-like DNA-binding domain superfamily/Winged helix DNA-binding domain"/>
    <property type="match status" value="1"/>
</dbReference>
<evidence type="ECO:0000259" key="4">
    <source>
        <dbReference type="PROSITE" id="PS50949"/>
    </source>
</evidence>